<dbReference type="Gene3D" id="2.60.40.2020">
    <property type="match status" value="1"/>
</dbReference>
<dbReference type="AlphaFoldDB" id="A0A6J6BGK6"/>
<keyword evidence="1" id="KW-0646">Protease inhibitor</keyword>
<proteinExistence type="predicted"/>
<name>A0A6J6BGK6_9ZZZZ</name>
<dbReference type="InterPro" id="IPR036331">
    <property type="entry name" value="Chagasin-like_sf"/>
</dbReference>
<sequence>MRSHPRTPSDRAYRRSSSGRRRHALVLAIGVFVLLAGCSGGSSAGSDESTTTSTIDPAEATATYVDPAAPITTTVGKEFAIMLPADPGSGWRWVLAPIDNSRLIALGSHFSDDPDLLLKAESATTTSTTTTTRVRAGNPTTSSTSTTTVPAVLPLVQIISFAGRAAGPATISLSYNQIAGAPQAENKVVTFTVQVVPATTTTTS</sequence>
<dbReference type="GO" id="GO:0004869">
    <property type="term" value="F:cysteine-type endopeptidase inhibitor activity"/>
    <property type="evidence" value="ECO:0007669"/>
    <property type="project" value="UniProtKB-KW"/>
</dbReference>
<evidence type="ECO:0000256" key="2">
    <source>
        <dbReference type="ARBA" id="ARBA00022704"/>
    </source>
</evidence>
<accession>A0A6J6BGK6</accession>
<evidence type="ECO:0000256" key="1">
    <source>
        <dbReference type="ARBA" id="ARBA00022690"/>
    </source>
</evidence>
<protein>
    <submittedName>
        <fullName evidence="3">Unannotated protein</fullName>
    </submittedName>
</protein>
<organism evidence="3">
    <name type="scientific">freshwater metagenome</name>
    <dbReference type="NCBI Taxonomy" id="449393"/>
    <lineage>
        <taxon>unclassified sequences</taxon>
        <taxon>metagenomes</taxon>
        <taxon>ecological metagenomes</taxon>
    </lineage>
</organism>
<keyword evidence="2" id="KW-0789">Thiol protease inhibitor</keyword>
<dbReference type="SUPFAM" id="SSF141066">
    <property type="entry name" value="ICP-like"/>
    <property type="match status" value="1"/>
</dbReference>
<reference evidence="3" key="1">
    <citation type="submission" date="2020-05" db="EMBL/GenBank/DDBJ databases">
        <authorList>
            <person name="Chiriac C."/>
            <person name="Salcher M."/>
            <person name="Ghai R."/>
            <person name="Kavagutti S V."/>
        </authorList>
    </citation>
    <scope>NUCLEOTIDE SEQUENCE</scope>
</reference>
<gene>
    <name evidence="3" type="ORF">UFOPK1495_00017</name>
</gene>
<dbReference type="EMBL" id="CAEZSU010000001">
    <property type="protein sequence ID" value="CAB4537945.1"/>
    <property type="molecule type" value="Genomic_DNA"/>
</dbReference>
<evidence type="ECO:0000313" key="3">
    <source>
        <dbReference type="EMBL" id="CAB4537945.1"/>
    </source>
</evidence>